<dbReference type="EMBL" id="UATL01000001">
    <property type="protein sequence ID" value="SPY27245.1"/>
    <property type="molecule type" value="Genomic_DNA"/>
</dbReference>
<evidence type="ECO:0000313" key="2">
    <source>
        <dbReference type="Proteomes" id="UP000251647"/>
    </source>
</evidence>
<accession>A0A2X1Y6P1</accession>
<evidence type="ECO:0000313" key="1">
    <source>
        <dbReference type="EMBL" id="SPY27245.1"/>
    </source>
</evidence>
<organism evidence="1 2">
    <name type="scientific">Photobacterium damselae</name>
    <dbReference type="NCBI Taxonomy" id="38293"/>
    <lineage>
        <taxon>Bacteria</taxon>
        <taxon>Pseudomonadati</taxon>
        <taxon>Pseudomonadota</taxon>
        <taxon>Gammaproteobacteria</taxon>
        <taxon>Vibrionales</taxon>
        <taxon>Vibrionaceae</taxon>
        <taxon>Photobacterium</taxon>
    </lineage>
</organism>
<gene>
    <name evidence="1" type="ORF">NCTC11647_00284</name>
</gene>
<dbReference type="Proteomes" id="UP000251647">
    <property type="component" value="Unassembled WGS sequence"/>
</dbReference>
<sequence length="76" mass="8804">MWSRIVPQIPHNEKRAIGLELDQNSQSCDTLAVCFRYLGLKDTLVIKGDHENIPQYVLAAILMLKEVFELNFIQFK</sequence>
<reference evidence="1 2" key="1">
    <citation type="submission" date="2018-06" db="EMBL/GenBank/DDBJ databases">
        <authorList>
            <consortium name="Pathogen Informatics"/>
            <person name="Doyle S."/>
        </authorList>
    </citation>
    <scope>NUCLEOTIDE SEQUENCE [LARGE SCALE GENOMIC DNA]</scope>
    <source>
        <strain evidence="1 2">NCTC11647</strain>
    </source>
</reference>
<name>A0A2X1Y6P1_PHODM</name>
<protein>
    <submittedName>
        <fullName evidence="1">Uncharacterized protein</fullName>
    </submittedName>
</protein>
<dbReference type="AlphaFoldDB" id="A0A2X1Y6P1"/>
<proteinExistence type="predicted"/>